<evidence type="ECO:0000313" key="12">
    <source>
        <dbReference type="Proteomes" id="UP000249986"/>
    </source>
</evidence>
<gene>
    <name evidence="11" type="primary">hsdM</name>
    <name evidence="11" type="ORF">NCTC10719_02747</name>
</gene>
<dbReference type="InterPro" id="IPR038333">
    <property type="entry name" value="T1MK-like_N_sf"/>
</dbReference>
<keyword evidence="3 11" id="KW-0489">Methyltransferase</keyword>
<dbReference type="Gene3D" id="1.20.1260.30">
    <property type="match status" value="1"/>
</dbReference>
<evidence type="ECO:0000256" key="4">
    <source>
        <dbReference type="ARBA" id="ARBA00022679"/>
    </source>
</evidence>
<dbReference type="GO" id="GO:0009307">
    <property type="term" value="P:DNA restriction-modification system"/>
    <property type="evidence" value="ECO:0007669"/>
    <property type="project" value="UniProtKB-KW"/>
</dbReference>
<accession>A0A2X2Y9L4</accession>
<dbReference type="GO" id="GO:0008170">
    <property type="term" value="F:N-methyltransferase activity"/>
    <property type="evidence" value="ECO:0007669"/>
    <property type="project" value="InterPro"/>
</dbReference>
<dbReference type="Pfam" id="PF02384">
    <property type="entry name" value="N6_Mtase"/>
    <property type="match status" value="1"/>
</dbReference>
<evidence type="ECO:0000256" key="3">
    <source>
        <dbReference type="ARBA" id="ARBA00022603"/>
    </source>
</evidence>
<dbReference type="Pfam" id="PF12161">
    <property type="entry name" value="HsdM_N"/>
    <property type="match status" value="1"/>
</dbReference>
<feature type="domain" description="N6 adenine-specific DNA methyltransferase N-terminal" evidence="10">
    <location>
        <begin position="7"/>
        <end position="139"/>
    </location>
</feature>
<dbReference type="Proteomes" id="UP000249986">
    <property type="component" value="Unassembled WGS sequence"/>
</dbReference>
<dbReference type="AlphaFoldDB" id="A0A2X2Y9L4"/>
<reference evidence="11 12" key="1">
    <citation type="submission" date="2018-06" db="EMBL/GenBank/DDBJ databases">
        <authorList>
            <consortium name="Pathogen Informatics"/>
            <person name="Doyle S."/>
        </authorList>
    </citation>
    <scope>NUCLEOTIDE SEQUENCE [LARGE SCALE GENOMIC DNA]</scope>
    <source>
        <strain evidence="11 12">NCTC10719</strain>
    </source>
</reference>
<proteinExistence type="inferred from homology"/>
<comment type="catalytic activity">
    <reaction evidence="7">
        <text>a 2'-deoxyadenosine in DNA + S-adenosyl-L-methionine = an N(6)-methyl-2'-deoxyadenosine in DNA + S-adenosyl-L-homocysteine + H(+)</text>
        <dbReference type="Rhea" id="RHEA:15197"/>
        <dbReference type="Rhea" id="RHEA-COMP:12418"/>
        <dbReference type="Rhea" id="RHEA-COMP:12419"/>
        <dbReference type="ChEBI" id="CHEBI:15378"/>
        <dbReference type="ChEBI" id="CHEBI:57856"/>
        <dbReference type="ChEBI" id="CHEBI:59789"/>
        <dbReference type="ChEBI" id="CHEBI:90615"/>
        <dbReference type="ChEBI" id="CHEBI:90616"/>
        <dbReference type="EC" id="2.1.1.72"/>
    </reaction>
</comment>
<evidence type="ECO:0000313" key="11">
    <source>
        <dbReference type="EMBL" id="SQB61076.1"/>
    </source>
</evidence>
<evidence type="ECO:0000259" key="9">
    <source>
        <dbReference type="Pfam" id="PF02384"/>
    </source>
</evidence>
<dbReference type="PRINTS" id="PR00507">
    <property type="entry name" value="N12N6MTFRASE"/>
</dbReference>
<feature type="domain" description="DNA methylase adenine-specific" evidence="9">
    <location>
        <begin position="149"/>
        <end position="428"/>
    </location>
</feature>
<dbReference type="RefSeq" id="WP_111927035.1">
    <property type="nucleotide sequence ID" value="NZ_CATNYS010000001.1"/>
</dbReference>
<evidence type="ECO:0000256" key="8">
    <source>
        <dbReference type="SAM" id="Coils"/>
    </source>
</evidence>
<evidence type="ECO:0000259" key="10">
    <source>
        <dbReference type="Pfam" id="PF12161"/>
    </source>
</evidence>
<comment type="similarity">
    <text evidence="1">Belongs to the N(4)/N(6)-methyltransferase family.</text>
</comment>
<dbReference type="EMBL" id="UAWG01000020">
    <property type="protein sequence ID" value="SQB61076.1"/>
    <property type="molecule type" value="Genomic_DNA"/>
</dbReference>
<protein>
    <recommendedName>
        <fullName evidence="2">site-specific DNA-methyltransferase (adenine-specific)</fullName>
        <ecNumber evidence="2">2.1.1.72</ecNumber>
    </recommendedName>
</protein>
<dbReference type="EC" id="2.1.1.72" evidence="2"/>
<evidence type="ECO:0000256" key="1">
    <source>
        <dbReference type="ARBA" id="ARBA00006594"/>
    </source>
</evidence>
<keyword evidence="8" id="KW-0175">Coiled coil</keyword>
<keyword evidence="6" id="KW-0680">Restriction system</keyword>
<dbReference type="InterPro" id="IPR052916">
    <property type="entry name" value="Type-I_RE_MTase_Subunit"/>
</dbReference>
<dbReference type="PANTHER" id="PTHR42998">
    <property type="entry name" value="TYPE I RESTRICTION ENZYME HINDVIIP M PROTEIN-RELATED"/>
    <property type="match status" value="1"/>
</dbReference>
<dbReference type="InterPro" id="IPR022749">
    <property type="entry name" value="D12N6_MeTrfase_N"/>
</dbReference>
<dbReference type="GO" id="GO:0009007">
    <property type="term" value="F:site-specific DNA-methyltransferase (adenine-specific) activity"/>
    <property type="evidence" value="ECO:0007669"/>
    <property type="project" value="UniProtKB-EC"/>
</dbReference>
<evidence type="ECO:0000256" key="5">
    <source>
        <dbReference type="ARBA" id="ARBA00022691"/>
    </source>
</evidence>
<sequence>MINIKKIEKDLWEGADQLRANSKLTASEYSMPVLGLIFLRHAYNRFLVVKEEIEDTLPSRNGRKRPVTKEDFMSKSAIYIPQIARYDYLLDLEEGADIGKAINDAMKAIEGEYETLVGALPKNYNIFDNDLLAELIRIFNSDELQKATGDVFGRIYEYFLNKFAMSGAQEGGEFFTPISLVQMVVNVIEPTGGIVFDPACGSAGMAVQTGYFVESQGNNVNDKITFYGQEKADLNTKLAKMNLAVHGLNGKVIQGNTFYEDKHELLGKCDYVMANPPFNVDGVDSEKIKADPRLKYGLPGISSKGKSVSNGNYLWIQYFNTYLNKTGRAGFVMASSATDAGGKEKDIRGSLVRSGDVDVIISIGNNFFYTRSLPCTLWFFDKNKLEKNKDKVLMIDARNIFRKVNRTINDFSPEQLKNLTSIVWLYRGENEKYLGLIKEYIVEYSNKSEKINEKSKEFERALQLLIDQFEEFNSFKLIGEEYKEKKVEYYESLKALEKDMDKYFIDKEKLNNEIQDYLNKVKSYTDNAFSSIEEHNATQKDIYTGFDNISKELKLNIKAIDHLYKEANNILDKAEKDLDAKKSDVWNTKVVRENRKIFEELRRKLIEFIKDINYTYSQVKWLQTKFVDAKLEDIEGLCKLVDRDTIEQNDWSLTPGRYVGVAQNIDEDFDFEGRLKEIQIELDGLNEEAFELAKIIKINFEELGL</sequence>
<dbReference type="InterPro" id="IPR029063">
    <property type="entry name" value="SAM-dependent_MTases_sf"/>
</dbReference>
<organism evidence="11 12">
    <name type="scientific">Clostridium perfringens</name>
    <dbReference type="NCBI Taxonomy" id="1502"/>
    <lineage>
        <taxon>Bacteria</taxon>
        <taxon>Bacillati</taxon>
        <taxon>Bacillota</taxon>
        <taxon>Clostridia</taxon>
        <taxon>Eubacteriales</taxon>
        <taxon>Clostridiaceae</taxon>
        <taxon>Clostridium</taxon>
    </lineage>
</organism>
<dbReference type="PANTHER" id="PTHR42998:SF1">
    <property type="entry name" value="TYPE I RESTRICTION ENZYME HINDI METHYLASE SUBUNIT"/>
    <property type="match status" value="1"/>
</dbReference>
<evidence type="ECO:0000256" key="7">
    <source>
        <dbReference type="ARBA" id="ARBA00047942"/>
    </source>
</evidence>
<feature type="coiled-coil region" evidence="8">
    <location>
        <begin position="441"/>
        <end position="527"/>
    </location>
</feature>
<keyword evidence="5" id="KW-0949">S-adenosyl-L-methionine</keyword>
<dbReference type="InterPro" id="IPR003356">
    <property type="entry name" value="DNA_methylase_A-5"/>
</dbReference>
<feature type="coiled-coil region" evidence="8">
    <location>
        <begin position="557"/>
        <end position="584"/>
    </location>
</feature>
<dbReference type="SUPFAM" id="SSF53335">
    <property type="entry name" value="S-adenosyl-L-methionine-dependent methyltransferases"/>
    <property type="match status" value="2"/>
</dbReference>
<dbReference type="REBASE" id="423551">
    <property type="entry name" value="M.Cpe10719I"/>
</dbReference>
<dbReference type="Gene3D" id="3.40.50.150">
    <property type="entry name" value="Vaccinia Virus protein VP39"/>
    <property type="match status" value="1"/>
</dbReference>
<evidence type="ECO:0000256" key="6">
    <source>
        <dbReference type="ARBA" id="ARBA00022747"/>
    </source>
</evidence>
<dbReference type="GO" id="GO:0032259">
    <property type="term" value="P:methylation"/>
    <property type="evidence" value="ECO:0007669"/>
    <property type="project" value="UniProtKB-KW"/>
</dbReference>
<dbReference type="GO" id="GO:0003677">
    <property type="term" value="F:DNA binding"/>
    <property type="evidence" value="ECO:0007669"/>
    <property type="project" value="InterPro"/>
</dbReference>
<evidence type="ECO:0000256" key="2">
    <source>
        <dbReference type="ARBA" id="ARBA00011900"/>
    </source>
</evidence>
<name>A0A2X2Y9L4_CLOPF</name>
<keyword evidence="4 11" id="KW-0808">Transferase</keyword>